<organism evidence="1 2">
    <name type="scientific">Penicillium nordicum</name>
    <dbReference type="NCBI Taxonomy" id="229535"/>
    <lineage>
        <taxon>Eukaryota</taxon>
        <taxon>Fungi</taxon>
        <taxon>Dikarya</taxon>
        <taxon>Ascomycota</taxon>
        <taxon>Pezizomycotina</taxon>
        <taxon>Eurotiomycetes</taxon>
        <taxon>Eurotiomycetidae</taxon>
        <taxon>Eurotiales</taxon>
        <taxon>Aspergillaceae</taxon>
        <taxon>Penicillium</taxon>
    </lineage>
</organism>
<dbReference type="AlphaFoldDB" id="A0A0M8PAE2"/>
<evidence type="ECO:0000313" key="2">
    <source>
        <dbReference type="Proteomes" id="UP000037696"/>
    </source>
</evidence>
<sequence length="68" mass="7816">MVYIKVVLKPPSELRTTPKLSRRAREEIKKYVYQKSKKGIVISSQKATIVNSKSPETLSNTILFSRHL</sequence>
<evidence type="ECO:0000313" key="1">
    <source>
        <dbReference type="EMBL" id="KOS46857.1"/>
    </source>
</evidence>
<accession>A0A0M8PAE2</accession>
<dbReference type="Proteomes" id="UP000037696">
    <property type="component" value="Unassembled WGS sequence"/>
</dbReference>
<comment type="caution">
    <text evidence="1">The sequence shown here is derived from an EMBL/GenBank/DDBJ whole genome shotgun (WGS) entry which is preliminary data.</text>
</comment>
<reference evidence="1 2" key="1">
    <citation type="submission" date="2015-08" db="EMBL/GenBank/DDBJ databases">
        <title>Genome sequencing of Penicillium nordicum.</title>
        <authorList>
            <person name="Nguyen H.D."/>
            <person name="Seifert K.A."/>
        </authorList>
    </citation>
    <scope>NUCLEOTIDE SEQUENCE [LARGE SCALE GENOMIC DNA]</scope>
    <source>
        <strain evidence="1 2">DAOMC 185683</strain>
    </source>
</reference>
<gene>
    <name evidence="1" type="ORF">ACN38_g2202</name>
</gene>
<dbReference type="EMBL" id="LHQQ01000023">
    <property type="protein sequence ID" value="KOS46857.1"/>
    <property type="molecule type" value="Genomic_DNA"/>
</dbReference>
<proteinExistence type="predicted"/>
<protein>
    <submittedName>
        <fullName evidence="1">Uncharacterized protein</fullName>
    </submittedName>
</protein>
<keyword evidence="2" id="KW-1185">Reference proteome</keyword>
<name>A0A0M8PAE2_9EURO</name>